<keyword evidence="2" id="KW-0677">Repeat</keyword>
<dbReference type="SMART" id="SM00875">
    <property type="entry name" value="BACK"/>
    <property type="match status" value="1"/>
</dbReference>
<dbReference type="Gene3D" id="1.25.40.420">
    <property type="match status" value="2"/>
</dbReference>
<dbReference type="PANTHER" id="PTHR24412">
    <property type="entry name" value="KELCH PROTEIN"/>
    <property type="match status" value="1"/>
</dbReference>
<evidence type="ECO:0000256" key="2">
    <source>
        <dbReference type="ARBA" id="ARBA00022737"/>
    </source>
</evidence>
<dbReference type="Gene3D" id="3.30.710.10">
    <property type="entry name" value="Potassium Channel Kv1.1, Chain A"/>
    <property type="match status" value="1"/>
</dbReference>
<protein>
    <submittedName>
        <fullName evidence="4">BTB And Kelch</fullName>
    </submittedName>
</protein>
<proteinExistence type="predicted"/>
<evidence type="ECO:0000256" key="1">
    <source>
        <dbReference type="ARBA" id="ARBA00022441"/>
    </source>
</evidence>
<evidence type="ECO:0000259" key="3">
    <source>
        <dbReference type="SMART" id="SM00875"/>
    </source>
</evidence>
<sequence length="206" mass="23372">EIEIKDVNGSVLEALVNFCYSGEIKITYTNVWDVLPTACLIQLDEVKIRAYADTLACEKLLRYASKYTLNYFKDLIGTNEFHHLPGDQLIELIASEELEMPSEEQLLKHVRLPLCHPEFLVNISTKELLVKADAECREIVEEAKDCHLRRLSTKEQVHIKGLQTRPRQGTAKILYVGRRHGAPFDAVVETTLGITGETTSENSEME</sequence>
<feature type="non-terminal residue" evidence="4">
    <location>
        <position position="1"/>
    </location>
</feature>
<dbReference type="OrthoDB" id="5856479at2759"/>
<dbReference type="Pfam" id="PF07707">
    <property type="entry name" value="BACK"/>
    <property type="match status" value="1"/>
</dbReference>
<organism evidence="4 5">
    <name type="scientific">Teladorsagia circumcincta</name>
    <name type="common">Brown stomach worm</name>
    <name type="synonym">Ostertagia circumcincta</name>
    <dbReference type="NCBI Taxonomy" id="45464"/>
    <lineage>
        <taxon>Eukaryota</taxon>
        <taxon>Metazoa</taxon>
        <taxon>Ecdysozoa</taxon>
        <taxon>Nematoda</taxon>
        <taxon>Chromadorea</taxon>
        <taxon>Rhabditida</taxon>
        <taxon>Rhabditina</taxon>
        <taxon>Rhabditomorpha</taxon>
        <taxon>Strongyloidea</taxon>
        <taxon>Trichostrongylidae</taxon>
        <taxon>Teladorsagia</taxon>
    </lineage>
</organism>
<evidence type="ECO:0000313" key="4">
    <source>
        <dbReference type="EMBL" id="PIO54301.1"/>
    </source>
</evidence>
<dbReference type="InterPro" id="IPR011705">
    <property type="entry name" value="BACK"/>
</dbReference>
<dbReference type="AlphaFoldDB" id="A0A2G9T8K9"/>
<name>A0A2G9T8K9_TELCI</name>
<dbReference type="PANTHER" id="PTHR24412:SF451">
    <property type="entry name" value="KELCH-LIKE PROTEIN 20"/>
    <property type="match status" value="1"/>
</dbReference>
<dbReference type="Proteomes" id="UP000230423">
    <property type="component" value="Unassembled WGS sequence"/>
</dbReference>
<dbReference type="Pfam" id="PF21536">
    <property type="entry name" value="BTB_KLHL33"/>
    <property type="match status" value="1"/>
</dbReference>
<dbReference type="EMBL" id="KZ398639">
    <property type="protein sequence ID" value="PIO54301.1"/>
    <property type="molecule type" value="Genomic_DNA"/>
</dbReference>
<dbReference type="SUPFAM" id="SSF54695">
    <property type="entry name" value="POZ domain"/>
    <property type="match status" value="1"/>
</dbReference>
<accession>A0A2G9T8K9</accession>
<evidence type="ECO:0000313" key="5">
    <source>
        <dbReference type="Proteomes" id="UP000230423"/>
    </source>
</evidence>
<gene>
    <name evidence="4" type="ORF">TELCIR_24339</name>
</gene>
<keyword evidence="5" id="KW-1185">Reference proteome</keyword>
<feature type="domain" description="BACK" evidence="3">
    <location>
        <begin position="45"/>
        <end position="124"/>
    </location>
</feature>
<dbReference type="InterPro" id="IPR011333">
    <property type="entry name" value="SKP1/BTB/POZ_sf"/>
</dbReference>
<keyword evidence="1" id="KW-0880">Kelch repeat</keyword>
<reference evidence="4 5" key="1">
    <citation type="submission" date="2015-09" db="EMBL/GenBank/DDBJ databases">
        <title>Draft genome of the parasitic nematode Teladorsagia circumcincta isolate WARC Sus (inbred).</title>
        <authorList>
            <person name="Mitreva M."/>
        </authorList>
    </citation>
    <scope>NUCLEOTIDE SEQUENCE [LARGE SCALE GENOMIC DNA]</scope>
    <source>
        <strain evidence="4 5">S</strain>
    </source>
</reference>